<reference evidence="3 4" key="1">
    <citation type="submission" date="2018-11" db="EMBL/GenBank/DDBJ databases">
        <title>Phylogenetic determinants of toxin gene distribution in genomes of Brevibacillus laterosporus.</title>
        <authorList>
            <person name="Glare T.R."/>
            <person name="Durrant A."/>
            <person name="Berry C."/>
            <person name="Palma L."/>
            <person name="Ormskirk M."/>
            <person name="Cox M.O."/>
        </authorList>
    </citation>
    <scope>NUCLEOTIDE SEQUENCE [LARGE SCALE GENOMIC DNA]</scope>
    <source>
        <strain evidence="3 4">1821L</strain>
    </source>
</reference>
<feature type="chain" id="PRO_5022231607" evidence="2">
    <location>
        <begin position="24"/>
        <end position="243"/>
    </location>
</feature>
<evidence type="ECO:0000313" key="3">
    <source>
        <dbReference type="EMBL" id="QDX92483.1"/>
    </source>
</evidence>
<proteinExistence type="predicted"/>
<keyword evidence="1" id="KW-0175">Coiled coil</keyword>
<dbReference type="Proteomes" id="UP000319432">
    <property type="component" value="Chromosome"/>
</dbReference>
<protein>
    <submittedName>
        <fullName evidence="3">Uncharacterized protein</fullName>
    </submittedName>
</protein>
<evidence type="ECO:0000313" key="4">
    <source>
        <dbReference type="Proteomes" id="UP000319432"/>
    </source>
</evidence>
<evidence type="ECO:0000256" key="1">
    <source>
        <dbReference type="SAM" id="Coils"/>
    </source>
</evidence>
<accession>A0A518V693</accession>
<organism evidence="3 4">
    <name type="scientific">Brevibacillus laterosporus</name>
    <name type="common">Bacillus laterosporus</name>
    <dbReference type="NCBI Taxonomy" id="1465"/>
    <lineage>
        <taxon>Bacteria</taxon>
        <taxon>Bacillati</taxon>
        <taxon>Bacillota</taxon>
        <taxon>Bacilli</taxon>
        <taxon>Bacillales</taxon>
        <taxon>Paenibacillaceae</taxon>
        <taxon>Brevibacillus</taxon>
    </lineage>
</organism>
<dbReference type="AlphaFoldDB" id="A0A518V693"/>
<keyword evidence="4" id="KW-1185">Reference proteome</keyword>
<dbReference type="EMBL" id="CP033464">
    <property type="protein sequence ID" value="QDX92483.1"/>
    <property type="molecule type" value="Genomic_DNA"/>
</dbReference>
<feature type="signal peptide" evidence="2">
    <location>
        <begin position="1"/>
        <end position="23"/>
    </location>
</feature>
<keyword evidence="2" id="KW-0732">Signal</keyword>
<name>A0A518V693_BRELA</name>
<sequence length="243" mass="26724">MKKILIPTVLCTALLFSQNVSHASEINNVQTHQSQSIETIVIEGKQITSEVLEDNEELRKVKVTSGEEVTIATYDKVNNKIKVEEAEKKAVTIQPVNQIQSSKNELNLDAAAKDNVIAEAEDDWFGYGYQISRSDKTFKWKIYSPSASTTKKENSNNKSELVDFRNSVDTLESYQKEAYAVLGTTGAAVVAELLAAPATLGSSGVIAIVTALGGSATAGYKVWQAYKARQDCEYRFESAWNNK</sequence>
<dbReference type="NCBIfam" id="NF035925">
    <property type="entry name" value="Geo26A_fam"/>
    <property type="match status" value="1"/>
</dbReference>
<feature type="coiled-coil region" evidence="1">
    <location>
        <begin position="74"/>
        <end position="123"/>
    </location>
</feature>
<dbReference type="OrthoDB" id="9926031at2"/>
<evidence type="ECO:0000256" key="2">
    <source>
        <dbReference type="SAM" id="SignalP"/>
    </source>
</evidence>
<gene>
    <name evidence="3" type="ORF">EEL30_09190</name>
</gene>